<protein>
    <submittedName>
        <fullName evidence="2">Uncharacterized protein</fullName>
    </submittedName>
</protein>
<dbReference type="EMBL" id="CP001700">
    <property type="protein sequence ID" value="ACU75560.1"/>
    <property type="molecule type" value="Genomic_DNA"/>
</dbReference>
<organism evidence="2 3">
    <name type="scientific">Catenulispora acidiphila (strain DSM 44928 / JCM 14897 / NBRC 102108 / NRRL B-24433 / ID139908)</name>
    <dbReference type="NCBI Taxonomy" id="479433"/>
    <lineage>
        <taxon>Bacteria</taxon>
        <taxon>Bacillati</taxon>
        <taxon>Actinomycetota</taxon>
        <taxon>Actinomycetes</taxon>
        <taxon>Catenulisporales</taxon>
        <taxon>Catenulisporaceae</taxon>
        <taxon>Catenulispora</taxon>
    </lineage>
</organism>
<feature type="region of interest" description="Disordered" evidence="1">
    <location>
        <begin position="66"/>
        <end position="85"/>
    </location>
</feature>
<evidence type="ECO:0000313" key="2">
    <source>
        <dbReference type="EMBL" id="ACU75560.1"/>
    </source>
</evidence>
<sequence length="85" mass="9158">MPTAWHTGDVAKKQPGKDPETVTLQVTLPAQVAKDLVALAELYHATPERMVASWTQTYVENLVAGLTPSGAAPETPDSSQPHRPR</sequence>
<keyword evidence="3" id="KW-1185">Reference proteome</keyword>
<dbReference type="InParanoid" id="C7Q067"/>
<dbReference type="KEGG" id="cai:Caci_6714"/>
<proteinExistence type="predicted"/>
<name>C7Q067_CATAD</name>
<gene>
    <name evidence="2" type="ordered locus">Caci_6714</name>
</gene>
<dbReference type="STRING" id="479433.Caci_6714"/>
<accession>C7Q067</accession>
<feature type="compositionally biased region" description="Polar residues" evidence="1">
    <location>
        <begin position="76"/>
        <end position="85"/>
    </location>
</feature>
<evidence type="ECO:0000256" key="1">
    <source>
        <dbReference type="SAM" id="MobiDB-lite"/>
    </source>
</evidence>
<reference evidence="2 3" key="1">
    <citation type="journal article" date="2009" name="Stand. Genomic Sci.">
        <title>Complete genome sequence of Catenulispora acidiphila type strain (ID 139908).</title>
        <authorList>
            <person name="Copeland A."/>
            <person name="Lapidus A."/>
            <person name="Glavina Del Rio T."/>
            <person name="Nolan M."/>
            <person name="Lucas S."/>
            <person name="Chen F."/>
            <person name="Tice H."/>
            <person name="Cheng J.F."/>
            <person name="Bruce D."/>
            <person name="Goodwin L."/>
            <person name="Pitluck S."/>
            <person name="Mikhailova N."/>
            <person name="Pati A."/>
            <person name="Ivanova N."/>
            <person name="Mavromatis K."/>
            <person name="Chen A."/>
            <person name="Palaniappan K."/>
            <person name="Chain P."/>
            <person name="Land M."/>
            <person name="Hauser L."/>
            <person name="Chang Y.J."/>
            <person name="Jeffries C.D."/>
            <person name="Chertkov O."/>
            <person name="Brettin T."/>
            <person name="Detter J.C."/>
            <person name="Han C."/>
            <person name="Ali Z."/>
            <person name="Tindall B.J."/>
            <person name="Goker M."/>
            <person name="Bristow J."/>
            <person name="Eisen J.A."/>
            <person name="Markowitz V."/>
            <person name="Hugenholtz P."/>
            <person name="Kyrpides N.C."/>
            <person name="Klenk H.P."/>
        </authorList>
    </citation>
    <scope>NUCLEOTIDE SEQUENCE [LARGE SCALE GENOMIC DNA]</scope>
    <source>
        <strain evidence="3">DSM 44928 / JCM 14897 / NBRC 102108 / NRRL B-24433 / ID139908</strain>
    </source>
</reference>
<dbReference type="AlphaFoldDB" id="C7Q067"/>
<dbReference type="HOGENOM" id="CLU_2506646_0_0_11"/>
<evidence type="ECO:0000313" key="3">
    <source>
        <dbReference type="Proteomes" id="UP000000851"/>
    </source>
</evidence>
<dbReference type="Proteomes" id="UP000000851">
    <property type="component" value="Chromosome"/>
</dbReference>